<evidence type="ECO:0000313" key="2">
    <source>
        <dbReference type="Proteomes" id="UP000800200"/>
    </source>
</evidence>
<name>A0A6A6DZY8_9PEZI</name>
<organism evidence="1 2">
    <name type="scientific">Zopfia rhizophila CBS 207.26</name>
    <dbReference type="NCBI Taxonomy" id="1314779"/>
    <lineage>
        <taxon>Eukaryota</taxon>
        <taxon>Fungi</taxon>
        <taxon>Dikarya</taxon>
        <taxon>Ascomycota</taxon>
        <taxon>Pezizomycotina</taxon>
        <taxon>Dothideomycetes</taxon>
        <taxon>Dothideomycetes incertae sedis</taxon>
        <taxon>Zopfiaceae</taxon>
        <taxon>Zopfia</taxon>
    </lineage>
</organism>
<dbReference type="OrthoDB" id="5275938at2759"/>
<dbReference type="EMBL" id="ML994640">
    <property type="protein sequence ID" value="KAF2183859.1"/>
    <property type="molecule type" value="Genomic_DNA"/>
</dbReference>
<evidence type="ECO:0000313" key="1">
    <source>
        <dbReference type="EMBL" id="KAF2183859.1"/>
    </source>
</evidence>
<accession>A0A6A6DZY8</accession>
<keyword evidence="2" id="KW-1185">Reference proteome</keyword>
<dbReference type="Proteomes" id="UP000800200">
    <property type="component" value="Unassembled WGS sequence"/>
</dbReference>
<proteinExistence type="predicted"/>
<evidence type="ECO:0008006" key="3">
    <source>
        <dbReference type="Google" id="ProtNLM"/>
    </source>
</evidence>
<dbReference type="Gene3D" id="3.30.710.10">
    <property type="entry name" value="Potassium Channel Kv1.1, Chain A"/>
    <property type="match status" value="1"/>
</dbReference>
<protein>
    <recommendedName>
        <fullName evidence="3">BTB domain-containing protein</fullName>
    </recommendedName>
</protein>
<dbReference type="InterPro" id="IPR011333">
    <property type="entry name" value="SKP1/BTB/POZ_sf"/>
</dbReference>
<dbReference type="AlphaFoldDB" id="A0A6A6DZY8"/>
<reference evidence="1" key="1">
    <citation type="journal article" date="2020" name="Stud. Mycol.">
        <title>101 Dothideomycetes genomes: a test case for predicting lifestyles and emergence of pathogens.</title>
        <authorList>
            <person name="Haridas S."/>
            <person name="Albert R."/>
            <person name="Binder M."/>
            <person name="Bloem J."/>
            <person name="Labutti K."/>
            <person name="Salamov A."/>
            <person name="Andreopoulos B."/>
            <person name="Baker S."/>
            <person name="Barry K."/>
            <person name="Bills G."/>
            <person name="Bluhm B."/>
            <person name="Cannon C."/>
            <person name="Castanera R."/>
            <person name="Culley D."/>
            <person name="Daum C."/>
            <person name="Ezra D."/>
            <person name="Gonzalez J."/>
            <person name="Henrissat B."/>
            <person name="Kuo A."/>
            <person name="Liang C."/>
            <person name="Lipzen A."/>
            <person name="Lutzoni F."/>
            <person name="Magnuson J."/>
            <person name="Mondo S."/>
            <person name="Nolan M."/>
            <person name="Ohm R."/>
            <person name="Pangilinan J."/>
            <person name="Park H.-J."/>
            <person name="Ramirez L."/>
            <person name="Alfaro M."/>
            <person name="Sun H."/>
            <person name="Tritt A."/>
            <person name="Yoshinaga Y."/>
            <person name="Zwiers L.-H."/>
            <person name="Turgeon B."/>
            <person name="Goodwin S."/>
            <person name="Spatafora J."/>
            <person name="Crous P."/>
            <person name="Grigoriev I."/>
        </authorList>
    </citation>
    <scope>NUCLEOTIDE SEQUENCE</scope>
    <source>
        <strain evidence="1">CBS 207.26</strain>
    </source>
</reference>
<sequence length="256" mass="28413">MSAVETGDTGDWRVICVYFHAPLRQISSAARQLLTSLPTTVDCGNERSATRLANMASSPNLRGDVPVTTTIDKRGDVLLQLSKDDTTFSLLVSSRTLSLASPVFEAMFNHGFAEGRKLSSDSPRAIPLPDDDPSYMALLFMIVHMETSSIPVKLELEQLADFALLCDKLPKPQAPRFPKLLFVTYVLDLPHEFYKVTQSLVRDRAVYVNIGCAMNGHDFLPAALFDRLHQQQKLNQEKAATAFLVRISNELLVYPG</sequence>
<gene>
    <name evidence="1" type="ORF">K469DRAFT_751265</name>
</gene>